<keyword evidence="8" id="KW-0770">Synapse</keyword>
<protein>
    <submittedName>
        <fullName evidence="13">Transmembrane protein 163-like</fullName>
    </submittedName>
</protein>
<keyword evidence="12" id="KW-1185">Reference proteome</keyword>
<sequence>MRLTSLVKSKHDASVSLNLPCDHMEVIHRSLLRTYNDTKKNARKLILVVTIISAVTDVCLASIALVLASDRKSASIFAFSLECLLDFMSSAIVIWQFSRSTSKRTEYLACVFLGVLFIASGFAVCLRAVTGIVYQEHPIVMPLLILLSSSACSICATLAVLKFWVANHVTRLHCGISAKTVALDGVGSLLSGFCALSLIVGTVVYRRRRRLWFIDSALSTFAGLIMAAIGSRVIYQHGVH</sequence>
<evidence type="ECO:0000313" key="13">
    <source>
        <dbReference type="RefSeq" id="XP_028966445.1"/>
    </source>
</evidence>
<dbReference type="SUPFAM" id="SSF161111">
    <property type="entry name" value="Cation efflux protein transmembrane domain-like"/>
    <property type="match status" value="1"/>
</dbReference>
<dbReference type="Gene3D" id="1.20.1510.10">
    <property type="entry name" value="Cation efflux protein transmembrane domain"/>
    <property type="match status" value="1"/>
</dbReference>
<evidence type="ECO:0000256" key="11">
    <source>
        <dbReference type="SAM" id="Phobius"/>
    </source>
</evidence>
<feature type="transmembrane region" description="Helical" evidence="11">
    <location>
        <begin position="74"/>
        <end position="95"/>
    </location>
</feature>
<proteinExistence type="inferred from homology"/>
<dbReference type="InterPro" id="IPR026765">
    <property type="entry name" value="Tmem163"/>
</dbReference>
<feature type="transmembrane region" description="Helical" evidence="11">
    <location>
        <begin position="181"/>
        <end position="205"/>
    </location>
</feature>
<evidence type="ECO:0000256" key="4">
    <source>
        <dbReference type="ARBA" id="ARBA00022692"/>
    </source>
</evidence>
<evidence type="ECO:0000256" key="3">
    <source>
        <dbReference type="ARBA" id="ARBA00008731"/>
    </source>
</evidence>
<feature type="transmembrane region" description="Helical" evidence="11">
    <location>
        <begin position="107"/>
        <end position="133"/>
    </location>
</feature>
<feature type="transmembrane region" description="Helical" evidence="11">
    <location>
        <begin position="211"/>
        <end position="235"/>
    </location>
</feature>
<keyword evidence="5" id="KW-0967">Endosome</keyword>
<organism evidence="12 13">
    <name type="scientific">Galendromus occidentalis</name>
    <name type="common">western predatory mite</name>
    <dbReference type="NCBI Taxonomy" id="34638"/>
    <lineage>
        <taxon>Eukaryota</taxon>
        <taxon>Metazoa</taxon>
        <taxon>Ecdysozoa</taxon>
        <taxon>Arthropoda</taxon>
        <taxon>Chelicerata</taxon>
        <taxon>Arachnida</taxon>
        <taxon>Acari</taxon>
        <taxon>Parasitiformes</taxon>
        <taxon>Mesostigmata</taxon>
        <taxon>Gamasina</taxon>
        <taxon>Phytoseioidea</taxon>
        <taxon>Phytoseiidae</taxon>
        <taxon>Typhlodrominae</taxon>
        <taxon>Galendromus</taxon>
    </lineage>
</organism>
<accession>A0AAJ7SE68</accession>
<dbReference type="GO" id="GO:0031901">
    <property type="term" value="C:early endosome membrane"/>
    <property type="evidence" value="ECO:0007669"/>
    <property type="project" value="UniProtKB-SubCell"/>
</dbReference>
<keyword evidence="4 11" id="KW-0812">Transmembrane</keyword>
<evidence type="ECO:0000256" key="10">
    <source>
        <dbReference type="ARBA" id="ARBA00023329"/>
    </source>
</evidence>
<dbReference type="PANTHER" id="PTHR31937">
    <property type="entry name" value="TRANSMEMBRANE PROTEIN 163"/>
    <property type="match status" value="1"/>
</dbReference>
<evidence type="ECO:0000256" key="5">
    <source>
        <dbReference type="ARBA" id="ARBA00022753"/>
    </source>
</evidence>
<evidence type="ECO:0000256" key="7">
    <source>
        <dbReference type="ARBA" id="ARBA00022989"/>
    </source>
</evidence>
<keyword evidence="10" id="KW-0968">Cytoplasmic vesicle</keyword>
<evidence type="ECO:0000256" key="6">
    <source>
        <dbReference type="ARBA" id="ARBA00022833"/>
    </source>
</evidence>
<gene>
    <name evidence="13" type="primary">LOC114828033</name>
</gene>
<keyword evidence="6" id="KW-0862">Zinc</keyword>
<dbReference type="RefSeq" id="XP_028966445.1">
    <property type="nucleotide sequence ID" value="XM_029110612.1"/>
</dbReference>
<dbReference type="AlphaFoldDB" id="A0AAJ7SE68"/>
<feature type="transmembrane region" description="Helical" evidence="11">
    <location>
        <begin position="45"/>
        <end position="68"/>
    </location>
</feature>
<keyword evidence="9 11" id="KW-0472">Membrane</keyword>
<evidence type="ECO:0000256" key="2">
    <source>
        <dbReference type="ARBA" id="ARBA00004644"/>
    </source>
</evidence>
<dbReference type="InterPro" id="IPR027469">
    <property type="entry name" value="Cation_efflux_TMD_sf"/>
</dbReference>
<keyword evidence="7 11" id="KW-1133">Transmembrane helix</keyword>
<feature type="transmembrane region" description="Helical" evidence="11">
    <location>
        <begin position="139"/>
        <end position="161"/>
    </location>
</feature>
<dbReference type="KEGG" id="goe:114828033"/>
<comment type="similarity">
    <text evidence="3">Belongs to the TMEM163 family.</text>
</comment>
<evidence type="ECO:0000256" key="1">
    <source>
        <dbReference type="ARBA" id="ARBA00004146"/>
    </source>
</evidence>
<dbReference type="GO" id="GO:0030672">
    <property type="term" value="C:synaptic vesicle membrane"/>
    <property type="evidence" value="ECO:0007669"/>
    <property type="project" value="UniProtKB-SubCell"/>
</dbReference>
<comment type="subcellular location">
    <subcellularLocation>
        <location evidence="2">Cytoplasmic vesicle</location>
        <location evidence="2">Secretory vesicle</location>
        <location evidence="2">Synaptic vesicle membrane</location>
        <topology evidence="2">Multi-pass membrane protein</topology>
    </subcellularLocation>
    <subcellularLocation>
        <location evidence="1">Early endosome membrane</location>
    </subcellularLocation>
</comment>
<evidence type="ECO:0000256" key="8">
    <source>
        <dbReference type="ARBA" id="ARBA00023018"/>
    </source>
</evidence>
<evidence type="ECO:0000256" key="9">
    <source>
        <dbReference type="ARBA" id="ARBA00023136"/>
    </source>
</evidence>
<dbReference type="GeneID" id="114828033"/>
<evidence type="ECO:0000313" key="12">
    <source>
        <dbReference type="Proteomes" id="UP000694867"/>
    </source>
</evidence>
<dbReference type="Proteomes" id="UP000694867">
    <property type="component" value="Unplaced"/>
</dbReference>
<reference evidence="13" key="1">
    <citation type="submission" date="2025-08" db="UniProtKB">
        <authorList>
            <consortium name="RefSeq"/>
        </authorList>
    </citation>
    <scope>IDENTIFICATION</scope>
</reference>
<name>A0AAJ7SE68_9ACAR</name>
<dbReference type="PANTHER" id="PTHR31937:SF2">
    <property type="entry name" value="TRANSMEMBRANE PROTEIN 163"/>
    <property type="match status" value="1"/>
</dbReference>